<dbReference type="PANTHER" id="PTHR45695">
    <property type="entry name" value="LEUCOKININ RECEPTOR-RELATED"/>
    <property type="match status" value="1"/>
</dbReference>
<evidence type="ECO:0000256" key="7">
    <source>
        <dbReference type="ARBA" id="ARBA00023157"/>
    </source>
</evidence>
<keyword evidence="2" id="KW-1003">Cell membrane</keyword>
<feature type="region of interest" description="Disordered" evidence="12">
    <location>
        <begin position="433"/>
        <end position="462"/>
    </location>
</feature>
<accession>A0AA88N0T7</accession>
<feature type="region of interest" description="Disordered" evidence="12">
    <location>
        <begin position="353"/>
        <end position="421"/>
    </location>
</feature>
<sequence length="462" mass="51802">MESQTTSFSSSPSQLQGEKMDKFIGSNTTAVNRSTDNWTFSEGGSFQHLDSGELRILVPAVLGVICVLGVACNLTAIVILFSNAHKGKLSLINSLIFNLMFADGLVLMFTVPFRAAFYSKASWDLGWVVCKTGNWFLQSCMAAKSFTVAIMAKACYRYVSNPTKQVSIHLGSILVVLFLIWLSACCVTIPHWLFAMLQREIHGLVCVLTVPPEARDFMSVYVKAYPLGVYCAPLSFALMYFWKAYGQCQRRSSKTQNLRTQIRSRKLTLMLFSLTVAMAILWLPQWVLWIWEHHTTEKETVGAHPLTSSPPLFLTLSAQLLTFSLSLVNPLIVLSLSEEFREGYRGLWRRLTLRKQPPPKPKSGPHNPTNLQSPCPRPETSGQLRREKSLQSNQGPCKDVLPLPENSEEGGAGVSREVDKVSLKDGIVLPDVEQFWQERETGSNTEENDPVPWEHQNKEGKK</sequence>
<dbReference type="Gene3D" id="1.20.1070.10">
    <property type="entry name" value="Rhodopsin 7-helix transmembrane proteins"/>
    <property type="match status" value="1"/>
</dbReference>
<dbReference type="InterPro" id="IPR017452">
    <property type="entry name" value="GPCR_Rhodpsn_7TM"/>
</dbReference>
<evidence type="ECO:0000313" key="16">
    <source>
        <dbReference type="Proteomes" id="UP001187415"/>
    </source>
</evidence>
<dbReference type="PRINTS" id="PR00237">
    <property type="entry name" value="GPCRRHODOPSN"/>
</dbReference>
<keyword evidence="10" id="KW-0807">Transducer</keyword>
<dbReference type="AlphaFoldDB" id="A0AA88N0T7"/>
<comment type="caution">
    <text evidence="15">The sequence shown here is derived from an EMBL/GenBank/DDBJ whole genome shotgun (WGS) entry which is preliminary data.</text>
</comment>
<gene>
    <name evidence="15" type="ORF">Q5P01_009215</name>
</gene>
<keyword evidence="5" id="KW-0297">G-protein coupled receptor</keyword>
<dbReference type="PANTHER" id="PTHR45695:SF1">
    <property type="entry name" value="G-PROTEIN COUPLED RECEPTOR 151"/>
    <property type="match status" value="1"/>
</dbReference>
<feature type="transmembrane region" description="Helical" evidence="13">
    <location>
        <begin position="311"/>
        <end position="336"/>
    </location>
</feature>
<evidence type="ECO:0000256" key="4">
    <source>
        <dbReference type="ARBA" id="ARBA00022989"/>
    </source>
</evidence>
<dbReference type="SUPFAM" id="SSF81321">
    <property type="entry name" value="Family A G protein-coupled receptor-like"/>
    <property type="match status" value="1"/>
</dbReference>
<evidence type="ECO:0000256" key="3">
    <source>
        <dbReference type="ARBA" id="ARBA00022692"/>
    </source>
</evidence>
<feature type="transmembrane region" description="Helical" evidence="13">
    <location>
        <begin position="95"/>
        <end position="115"/>
    </location>
</feature>
<feature type="transmembrane region" description="Helical" evidence="13">
    <location>
        <begin position="267"/>
        <end position="291"/>
    </location>
</feature>
<dbReference type="Proteomes" id="UP001187415">
    <property type="component" value="Unassembled WGS sequence"/>
</dbReference>
<keyword evidence="6 13" id="KW-0472">Membrane</keyword>
<evidence type="ECO:0000313" key="15">
    <source>
        <dbReference type="EMBL" id="KAK2849381.1"/>
    </source>
</evidence>
<protein>
    <recommendedName>
        <fullName evidence="11">GPCR-2037</fullName>
    </recommendedName>
</protein>
<keyword evidence="7" id="KW-1015">Disulfide bond</keyword>
<evidence type="ECO:0000256" key="12">
    <source>
        <dbReference type="SAM" id="MobiDB-lite"/>
    </source>
</evidence>
<dbReference type="FunFam" id="1.20.1070.10:FF:000215">
    <property type="entry name" value="G protein-coupled receptor 151"/>
    <property type="match status" value="1"/>
</dbReference>
<keyword evidence="9" id="KW-0325">Glycoprotein</keyword>
<evidence type="ECO:0000256" key="11">
    <source>
        <dbReference type="ARBA" id="ARBA00076555"/>
    </source>
</evidence>
<evidence type="ECO:0000259" key="14">
    <source>
        <dbReference type="PROSITE" id="PS50262"/>
    </source>
</evidence>
<keyword evidence="16" id="KW-1185">Reference proteome</keyword>
<evidence type="ECO:0000256" key="1">
    <source>
        <dbReference type="ARBA" id="ARBA00004651"/>
    </source>
</evidence>
<keyword evidence="8" id="KW-0675">Receptor</keyword>
<keyword evidence="3 13" id="KW-0812">Transmembrane</keyword>
<feature type="transmembrane region" description="Helical" evidence="13">
    <location>
        <begin position="168"/>
        <end position="194"/>
    </location>
</feature>
<comment type="subcellular location">
    <subcellularLocation>
        <location evidence="1">Cell membrane</location>
        <topology evidence="1">Multi-pass membrane protein</topology>
    </subcellularLocation>
</comment>
<dbReference type="PROSITE" id="PS50262">
    <property type="entry name" value="G_PROTEIN_RECEP_F1_2"/>
    <property type="match status" value="1"/>
</dbReference>
<feature type="transmembrane region" description="Helical" evidence="13">
    <location>
        <begin position="227"/>
        <end position="246"/>
    </location>
</feature>
<dbReference type="EMBL" id="JAUPFM010000006">
    <property type="protein sequence ID" value="KAK2849381.1"/>
    <property type="molecule type" value="Genomic_DNA"/>
</dbReference>
<evidence type="ECO:0000256" key="9">
    <source>
        <dbReference type="ARBA" id="ARBA00023180"/>
    </source>
</evidence>
<reference evidence="15" key="1">
    <citation type="submission" date="2023-07" db="EMBL/GenBank/DDBJ databases">
        <title>Chromosome-level Genome Assembly of Striped Snakehead (Channa striata).</title>
        <authorList>
            <person name="Liu H."/>
        </authorList>
    </citation>
    <scope>NUCLEOTIDE SEQUENCE</scope>
    <source>
        <strain evidence="15">Gz</strain>
        <tissue evidence="15">Muscle</tissue>
    </source>
</reference>
<evidence type="ECO:0000256" key="6">
    <source>
        <dbReference type="ARBA" id="ARBA00023136"/>
    </source>
</evidence>
<dbReference type="Pfam" id="PF00001">
    <property type="entry name" value="7tm_1"/>
    <property type="match status" value="1"/>
</dbReference>
<evidence type="ECO:0000256" key="10">
    <source>
        <dbReference type="ARBA" id="ARBA00023224"/>
    </source>
</evidence>
<proteinExistence type="predicted"/>
<feature type="domain" description="G-protein coupled receptors family 1 profile" evidence="14">
    <location>
        <begin position="72"/>
        <end position="333"/>
    </location>
</feature>
<evidence type="ECO:0000256" key="13">
    <source>
        <dbReference type="SAM" id="Phobius"/>
    </source>
</evidence>
<evidence type="ECO:0000256" key="2">
    <source>
        <dbReference type="ARBA" id="ARBA00022475"/>
    </source>
</evidence>
<evidence type="ECO:0000256" key="8">
    <source>
        <dbReference type="ARBA" id="ARBA00023170"/>
    </source>
</evidence>
<dbReference type="InterPro" id="IPR000276">
    <property type="entry name" value="GPCR_Rhodpsn"/>
</dbReference>
<dbReference type="CDD" id="cd15002">
    <property type="entry name" value="7tmA_GPR151"/>
    <property type="match status" value="1"/>
</dbReference>
<organism evidence="15 16">
    <name type="scientific">Channa striata</name>
    <name type="common">Snakehead murrel</name>
    <name type="synonym">Ophicephalus striatus</name>
    <dbReference type="NCBI Taxonomy" id="64152"/>
    <lineage>
        <taxon>Eukaryota</taxon>
        <taxon>Metazoa</taxon>
        <taxon>Chordata</taxon>
        <taxon>Craniata</taxon>
        <taxon>Vertebrata</taxon>
        <taxon>Euteleostomi</taxon>
        <taxon>Actinopterygii</taxon>
        <taxon>Neopterygii</taxon>
        <taxon>Teleostei</taxon>
        <taxon>Neoteleostei</taxon>
        <taxon>Acanthomorphata</taxon>
        <taxon>Anabantaria</taxon>
        <taxon>Anabantiformes</taxon>
        <taxon>Channoidei</taxon>
        <taxon>Channidae</taxon>
        <taxon>Channa</taxon>
    </lineage>
</organism>
<keyword evidence="4 13" id="KW-1133">Transmembrane helix</keyword>
<dbReference type="GO" id="GO:0004930">
    <property type="term" value="F:G protein-coupled receptor activity"/>
    <property type="evidence" value="ECO:0007669"/>
    <property type="project" value="UniProtKB-KW"/>
</dbReference>
<name>A0AA88N0T7_CHASR</name>
<dbReference type="GO" id="GO:0005886">
    <property type="term" value="C:plasma membrane"/>
    <property type="evidence" value="ECO:0007669"/>
    <property type="project" value="UniProtKB-SubCell"/>
</dbReference>
<evidence type="ECO:0000256" key="5">
    <source>
        <dbReference type="ARBA" id="ARBA00023040"/>
    </source>
</evidence>
<feature type="transmembrane region" description="Helical" evidence="13">
    <location>
        <begin position="135"/>
        <end position="156"/>
    </location>
</feature>
<feature type="transmembrane region" description="Helical" evidence="13">
    <location>
        <begin position="56"/>
        <end position="83"/>
    </location>
</feature>